<dbReference type="GO" id="GO:0015689">
    <property type="term" value="P:molybdate ion transport"/>
    <property type="evidence" value="ECO:0007669"/>
    <property type="project" value="InterPro"/>
</dbReference>
<keyword evidence="2 6" id="KW-0500">Molybdenum</keyword>
<feature type="binding site" evidence="6">
    <location>
        <position position="194"/>
    </location>
    <ligand>
        <name>molybdate</name>
        <dbReference type="ChEBI" id="CHEBI:36264"/>
    </ligand>
</feature>
<evidence type="ECO:0000256" key="2">
    <source>
        <dbReference type="ARBA" id="ARBA00022505"/>
    </source>
</evidence>
<dbReference type="Proteomes" id="UP000244880">
    <property type="component" value="Unassembled WGS sequence"/>
</dbReference>
<feature type="chain" id="PRO_5015321865" evidence="7">
    <location>
        <begin position="36"/>
        <end position="253"/>
    </location>
</feature>
<dbReference type="EMBL" id="OMOR01000001">
    <property type="protein sequence ID" value="SPH22061.1"/>
    <property type="molecule type" value="Genomic_DNA"/>
</dbReference>
<evidence type="ECO:0000256" key="4">
    <source>
        <dbReference type="ARBA" id="ARBA00022729"/>
    </source>
</evidence>
<dbReference type="GO" id="GO:0030973">
    <property type="term" value="F:molybdate ion binding"/>
    <property type="evidence" value="ECO:0007669"/>
    <property type="project" value="TreeGrafter"/>
</dbReference>
<dbReference type="InterPro" id="IPR050682">
    <property type="entry name" value="ModA/WtpA"/>
</dbReference>
<accession>A0A2R8BG70</accession>
<dbReference type="GO" id="GO:0046872">
    <property type="term" value="F:metal ion binding"/>
    <property type="evidence" value="ECO:0007669"/>
    <property type="project" value="UniProtKB-KW"/>
</dbReference>
<sequence length="253" mass="26898">MTWPFKTKGLPAGSRAGGVCAIWLVLANAASFAQAETLVFAAASLRDVLQDVAQLSDTKVTVSATGSGTIARQVAQGAPADVIVLAHDQWMDWLETEGVVDPSHRHIVARNTLVVIGPAKSAALQAPNDMLDRLGTDRLAMGQRDAVPAGLYAKAWLQRVELWDKTKNQLAETDNVRGALAFVARGEAPLGIVYATDAQADINVSVVYDIPPQDHPPITYPGAALTPAGAEFLTLLKSEPAQLVFEQHGFKSP</sequence>
<feature type="binding site" evidence="6">
    <location>
        <position position="44"/>
    </location>
    <ligand>
        <name>molybdate</name>
        <dbReference type="ChEBI" id="CHEBI:36264"/>
    </ligand>
</feature>
<keyword evidence="9" id="KW-1185">Reference proteome</keyword>
<organism evidence="8 9">
    <name type="scientific">Ascidiaceihabitans donghaensis</name>
    <dbReference type="NCBI Taxonomy" id="1510460"/>
    <lineage>
        <taxon>Bacteria</taxon>
        <taxon>Pseudomonadati</taxon>
        <taxon>Pseudomonadota</taxon>
        <taxon>Alphaproteobacteria</taxon>
        <taxon>Rhodobacterales</taxon>
        <taxon>Paracoccaceae</taxon>
        <taxon>Ascidiaceihabitans</taxon>
    </lineage>
</organism>
<comment type="similarity">
    <text evidence="1">Belongs to the bacterial solute-binding protein ModA family.</text>
</comment>
<evidence type="ECO:0000256" key="1">
    <source>
        <dbReference type="ARBA" id="ARBA00009175"/>
    </source>
</evidence>
<reference evidence="8 9" key="1">
    <citation type="submission" date="2018-03" db="EMBL/GenBank/DDBJ databases">
        <authorList>
            <person name="Keele B.F."/>
        </authorList>
    </citation>
    <scope>NUCLEOTIDE SEQUENCE [LARGE SCALE GENOMIC DNA]</scope>
    <source>
        <strain evidence="8 9">CECT 8599</strain>
    </source>
</reference>
<dbReference type="PANTHER" id="PTHR30632">
    <property type="entry name" value="MOLYBDATE-BINDING PERIPLASMIC PROTEIN"/>
    <property type="match status" value="1"/>
</dbReference>
<dbReference type="SUPFAM" id="SSF53850">
    <property type="entry name" value="Periplasmic binding protein-like II"/>
    <property type="match status" value="1"/>
</dbReference>
<proteinExistence type="inferred from homology"/>
<feature type="signal peptide" evidence="7">
    <location>
        <begin position="1"/>
        <end position="35"/>
    </location>
</feature>
<dbReference type="FunFam" id="3.40.190.10:FF:000035">
    <property type="entry name" value="Molybdate ABC transporter substrate-binding protein"/>
    <property type="match status" value="1"/>
</dbReference>
<dbReference type="GO" id="GO:0030288">
    <property type="term" value="C:outer membrane-bounded periplasmic space"/>
    <property type="evidence" value="ECO:0007669"/>
    <property type="project" value="TreeGrafter"/>
</dbReference>
<dbReference type="PANTHER" id="PTHR30632:SF17">
    <property type="entry name" value="MOLYBDATE-BINDING PROTEIN MODA"/>
    <property type="match status" value="1"/>
</dbReference>
<dbReference type="NCBIfam" id="TIGR01256">
    <property type="entry name" value="modA"/>
    <property type="match status" value="1"/>
</dbReference>
<evidence type="ECO:0000256" key="6">
    <source>
        <dbReference type="PIRSR" id="PIRSR004846-1"/>
    </source>
</evidence>
<gene>
    <name evidence="8" type="primary">modA</name>
    <name evidence="8" type="ORF">ASD8599_02808</name>
</gene>
<dbReference type="Gene3D" id="3.40.190.10">
    <property type="entry name" value="Periplasmic binding protein-like II"/>
    <property type="match status" value="2"/>
</dbReference>
<comment type="subunit">
    <text evidence="5">The complex is composed of two ATP-binding proteins (ModC), two transmembrane proteins (ModB) and a solute-binding protein (ModA).</text>
</comment>
<keyword evidence="3 6" id="KW-0479">Metal-binding</keyword>
<feature type="binding site" evidence="6">
    <location>
        <position position="149"/>
    </location>
    <ligand>
        <name>molybdate</name>
        <dbReference type="ChEBI" id="CHEBI:36264"/>
    </ligand>
</feature>
<dbReference type="OrthoDB" id="9785015at2"/>
<keyword evidence="4 7" id="KW-0732">Signal</keyword>
<dbReference type="Pfam" id="PF13531">
    <property type="entry name" value="SBP_bac_11"/>
    <property type="match status" value="1"/>
</dbReference>
<feature type="binding site" evidence="6">
    <location>
        <position position="176"/>
    </location>
    <ligand>
        <name>molybdate</name>
        <dbReference type="ChEBI" id="CHEBI:36264"/>
    </ligand>
</feature>
<dbReference type="PIRSF" id="PIRSF004846">
    <property type="entry name" value="ModA"/>
    <property type="match status" value="1"/>
</dbReference>
<evidence type="ECO:0000313" key="8">
    <source>
        <dbReference type="EMBL" id="SPH22061.1"/>
    </source>
</evidence>
<feature type="binding site" evidence="6">
    <location>
        <position position="67"/>
    </location>
    <ligand>
        <name>molybdate</name>
        <dbReference type="ChEBI" id="CHEBI:36264"/>
    </ligand>
</feature>
<evidence type="ECO:0000256" key="5">
    <source>
        <dbReference type="ARBA" id="ARBA00062515"/>
    </source>
</evidence>
<evidence type="ECO:0000256" key="3">
    <source>
        <dbReference type="ARBA" id="ARBA00022723"/>
    </source>
</evidence>
<evidence type="ECO:0000313" key="9">
    <source>
        <dbReference type="Proteomes" id="UP000244880"/>
    </source>
</evidence>
<dbReference type="GO" id="GO:1901359">
    <property type="term" value="F:tungstate binding"/>
    <property type="evidence" value="ECO:0007669"/>
    <property type="project" value="UniProtKB-ARBA"/>
</dbReference>
<dbReference type="AlphaFoldDB" id="A0A2R8BG70"/>
<evidence type="ECO:0000256" key="7">
    <source>
        <dbReference type="SAM" id="SignalP"/>
    </source>
</evidence>
<dbReference type="RefSeq" id="WP_108829063.1">
    <property type="nucleotide sequence ID" value="NZ_OMOR01000001.1"/>
</dbReference>
<protein>
    <submittedName>
        <fullName evidence="8">Molybdate-binding periplasmic protein</fullName>
    </submittedName>
</protein>
<dbReference type="InterPro" id="IPR005950">
    <property type="entry name" value="ModA"/>
</dbReference>
<name>A0A2R8BG70_9RHOB</name>